<organism evidence="1 2">
    <name type="scientific">Eumeta variegata</name>
    <name type="common">Bagworm moth</name>
    <name type="synonym">Eumeta japonica</name>
    <dbReference type="NCBI Taxonomy" id="151549"/>
    <lineage>
        <taxon>Eukaryota</taxon>
        <taxon>Metazoa</taxon>
        <taxon>Ecdysozoa</taxon>
        <taxon>Arthropoda</taxon>
        <taxon>Hexapoda</taxon>
        <taxon>Insecta</taxon>
        <taxon>Pterygota</taxon>
        <taxon>Neoptera</taxon>
        <taxon>Endopterygota</taxon>
        <taxon>Lepidoptera</taxon>
        <taxon>Glossata</taxon>
        <taxon>Ditrysia</taxon>
        <taxon>Tineoidea</taxon>
        <taxon>Psychidae</taxon>
        <taxon>Oiketicinae</taxon>
        <taxon>Eumeta</taxon>
    </lineage>
</organism>
<sequence length="290" mass="31412">MEMPSARIYSMDGLLSKHIGIGVHGRASARAGPERTGGGEIPETREAHRIVNHKSTVIVGEETDLDACGRTQDVVCIRELEASARCSASASLETSKQSAWFTDFQAGGGPACVETHLETLTMFVNEAVDPAWRSEISAVNVTTDRAFNWLYGVYGMYGMVGLYGRERCAKFAELGRRVGAELRLCPQSAGADFVSFLDDTVSELARCDHAVRTPPTLSRSKALYCEGRERQFNAGVDDKGPLRQAVGAEDVGSRRTRQAGVAAVARGAGADHGYRQLAQPDKLTAWQQCR</sequence>
<gene>
    <name evidence="1" type="ORF">EVAR_82170_1</name>
</gene>
<dbReference type="AlphaFoldDB" id="A0A4C1U1R4"/>
<accession>A0A4C1U1R4</accession>
<comment type="caution">
    <text evidence="1">The sequence shown here is derived from an EMBL/GenBank/DDBJ whole genome shotgun (WGS) entry which is preliminary data.</text>
</comment>
<dbReference type="EMBL" id="BGZK01000116">
    <property type="protein sequence ID" value="GBP20295.1"/>
    <property type="molecule type" value="Genomic_DNA"/>
</dbReference>
<evidence type="ECO:0000313" key="1">
    <source>
        <dbReference type="EMBL" id="GBP20295.1"/>
    </source>
</evidence>
<evidence type="ECO:0000313" key="2">
    <source>
        <dbReference type="Proteomes" id="UP000299102"/>
    </source>
</evidence>
<dbReference type="Proteomes" id="UP000299102">
    <property type="component" value="Unassembled WGS sequence"/>
</dbReference>
<reference evidence="1 2" key="1">
    <citation type="journal article" date="2019" name="Commun. Biol.">
        <title>The bagworm genome reveals a unique fibroin gene that provides high tensile strength.</title>
        <authorList>
            <person name="Kono N."/>
            <person name="Nakamura H."/>
            <person name="Ohtoshi R."/>
            <person name="Tomita M."/>
            <person name="Numata K."/>
            <person name="Arakawa K."/>
        </authorList>
    </citation>
    <scope>NUCLEOTIDE SEQUENCE [LARGE SCALE GENOMIC DNA]</scope>
</reference>
<keyword evidence="2" id="KW-1185">Reference proteome</keyword>
<proteinExistence type="predicted"/>
<protein>
    <submittedName>
        <fullName evidence="1">Uncharacterized protein</fullName>
    </submittedName>
</protein>
<name>A0A4C1U1R4_EUMVA</name>